<dbReference type="Pfam" id="PF20147">
    <property type="entry name" value="Crinkler"/>
    <property type="match status" value="1"/>
</dbReference>
<keyword evidence="6" id="KW-1185">Reference proteome</keyword>
<dbReference type="GO" id="GO:0043657">
    <property type="term" value="C:host cell"/>
    <property type="evidence" value="ECO:0007669"/>
    <property type="project" value="UniProtKB-SubCell"/>
</dbReference>
<evidence type="ECO:0000313" key="5">
    <source>
        <dbReference type="EMBL" id="GMF34865.1"/>
    </source>
</evidence>
<keyword evidence="3" id="KW-0964">Secreted</keyword>
<dbReference type="OrthoDB" id="123702at2759"/>
<gene>
    <name evidence="5" type="ORF">Plil01_001484100</name>
</gene>
<name>A0A9W7CKE0_9STRA</name>
<evidence type="ECO:0000256" key="1">
    <source>
        <dbReference type="ARBA" id="ARBA00004340"/>
    </source>
</evidence>
<comment type="subcellular location">
    <subcellularLocation>
        <location evidence="1">Host cell</location>
    </subcellularLocation>
    <subcellularLocation>
        <location evidence="2">Secreted</location>
    </subcellularLocation>
</comment>
<dbReference type="InterPro" id="IPR045379">
    <property type="entry name" value="Crinkler_N"/>
</dbReference>
<proteinExistence type="predicted"/>
<dbReference type="EMBL" id="BSXW01001222">
    <property type="protein sequence ID" value="GMF34865.1"/>
    <property type="molecule type" value="Genomic_DNA"/>
</dbReference>
<evidence type="ECO:0000313" key="6">
    <source>
        <dbReference type="Proteomes" id="UP001165083"/>
    </source>
</evidence>
<evidence type="ECO:0000256" key="3">
    <source>
        <dbReference type="ARBA" id="ARBA00022525"/>
    </source>
</evidence>
<accession>A0A9W7CKE0</accession>
<evidence type="ECO:0000256" key="2">
    <source>
        <dbReference type="ARBA" id="ARBA00004613"/>
    </source>
</evidence>
<sequence length="339" mass="37728">MEELTLNCAIIDDSGRTMDAFDVKIRNGEKVSALKEVVKTRSDGAITVPSTQLQLFLAKTKDGVWLPDDVALDAIQQSGNVPPSYTKMRGSWKLSKLFKSGLSLEGEVIHVLAVIPKGASPSQRTLGLSMEALEQNLLDTFEWREPKRLCGSAGSDWPYQGIADVASVLMHPLVEHYEAWQCGSRDEQTHPIFLALSGPGTGKSRTLDEMQTLLKEAAKQANNQDLDQKMESACVFRMSFEYDTPVTKQLLDVESADLNISYRMLAKERKDWPTHVVALKNSLGKLPLTIGKVLEFVAKQKKMQDVEDMTVIFCVDGLQHVENDDFCTLSRIMKQYAAS</sequence>
<feature type="domain" description="Crinkler effector protein N-terminal" evidence="4">
    <location>
        <begin position="4"/>
        <end position="113"/>
    </location>
</feature>
<comment type="caution">
    <text evidence="5">The sequence shown here is derived from an EMBL/GenBank/DDBJ whole genome shotgun (WGS) entry which is preliminary data.</text>
</comment>
<reference evidence="5" key="1">
    <citation type="submission" date="2023-04" db="EMBL/GenBank/DDBJ databases">
        <title>Phytophthora lilii NBRC 32176.</title>
        <authorList>
            <person name="Ichikawa N."/>
            <person name="Sato H."/>
            <person name="Tonouchi N."/>
        </authorList>
    </citation>
    <scope>NUCLEOTIDE SEQUENCE</scope>
    <source>
        <strain evidence="5">NBRC 32176</strain>
    </source>
</reference>
<dbReference type="GO" id="GO:0005576">
    <property type="term" value="C:extracellular region"/>
    <property type="evidence" value="ECO:0007669"/>
    <property type="project" value="UniProtKB-SubCell"/>
</dbReference>
<dbReference type="AlphaFoldDB" id="A0A9W7CKE0"/>
<organism evidence="5 6">
    <name type="scientific">Phytophthora lilii</name>
    <dbReference type="NCBI Taxonomy" id="2077276"/>
    <lineage>
        <taxon>Eukaryota</taxon>
        <taxon>Sar</taxon>
        <taxon>Stramenopiles</taxon>
        <taxon>Oomycota</taxon>
        <taxon>Peronosporomycetes</taxon>
        <taxon>Peronosporales</taxon>
        <taxon>Peronosporaceae</taxon>
        <taxon>Phytophthora</taxon>
    </lineage>
</organism>
<dbReference type="Proteomes" id="UP001165083">
    <property type="component" value="Unassembled WGS sequence"/>
</dbReference>
<evidence type="ECO:0000259" key="4">
    <source>
        <dbReference type="Pfam" id="PF20147"/>
    </source>
</evidence>
<protein>
    <submittedName>
        <fullName evidence="5">Unnamed protein product</fullName>
    </submittedName>
</protein>